<proteinExistence type="inferred from homology"/>
<protein>
    <recommendedName>
        <fullName evidence="9">Xylulose kinase</fullName>
    </recommendedName>
</protein>
<dbReference type="InterPro" id="IPR018485">
    <property type="entry name" value="FGGY_C"/>
</dbReference>
<keyword evidence="3 4" id="KW-0418">Kinase</keyword>
<reference evidence="8" key="1">
    <citation type="submission" date="2018-03" db="EMBL/GenBank/DDBJ databases">
        <authorList>
            <person name="Sun L."/>
            <person name="Liu H."/>
            <person name="Chen W."/>
            <person name="Huang K."/>
            <person name="Liu W."/>
            <person name="Gao X."/>
        </authorList>
    </citation>
    <scope>NUCLEOTIDE SEQUENCE [LARGE SCALE GENOMIC DNA]</scope>
    <source>
        <strain evidence="8">SH9</strain>
    </source>
</reference>
<dbReference type="InterPro" id="IPR050406">
    <property type="entry name" value="FGGY_Carb_Kinase"/>
</dbReference>
<dbReference type="GO" id="GO:0005975">
    <property type="term" value="P:carbohydrate metabolic process"/>
    <property type="evidence" value="ECO:0007669"/>
    <property type="project" value="InterPro"/>
</dbReference>
<dbReference type="Gene3D" id="3.30.420.40">
    <property type="match status" value="2"/>
</dbReference>
<feature type="domain" description="Carbohydrate kinase FGGY N-terminal" evidence="5">
    <location>
        <begin position="10"/>
        <end position="247"/>
    </location>
</feature>
<accession>A0A2T1HTB5</accession>
<evidence type="ECO:0000256" key="3">
    <source>
        <dbReference type="ARBA" id="ARBA00022777"/>
    </source>
</evidence>
<organism evidence="7 8">
    <name type="scientific">Alsobacter soli</name>
    <dbReference type="NCBI Taxonomy" id="2109933"/>
    <lineage>
        <taxon>Bacteria</taxon>
        <taxon>Pseudomonadati</taxon>
        <taxon>Pseudomonadota</taxon>
        <taxon>Alphaproteobacteria</taxon>
        <taxon>Hyphomicrobiales</taxon>
        <taxon>Alsobacteraceae</taxon>
        <taxon>Alsobacter</taxon>
    </lineage>
</organism>
<dbReference type="RefSeq" id="WP_106336854.1">
    <property type="nucleotide sequence ID" value="NZ_PVZS01000010.1"/>
</dbReference>
<name>A0A2T1HTB5_9HYPH</name>
<dbReference type="OrthoDB" id="9805576at2"/>
<evidence type="ECO:0000256" key="2">
    <source>
        <dbReference type="ARBA" id="ARBA00022679"/>
    </source>
</evidence>
<dbReference type="PIRSF" id="PIRSF000538">
    <property type="entry name" value="GlpK"/>
    <property type="match status" value="1"/>
</dbReference>
<dbReference type="SUPFAM" id="SSF53067">
    <property type="entry name" value="Actin-like ATPase domain"/>
    <property type="match status" value="2"/>
</dbReference>
<evidence type="ECO:0000259" key="6">
    <source>
        <dbReference type="Pfam" id="PF02782"/>
    </source>
</evidence>
<dbReference type="EMBL" id="PVZS01000010">
    <property type="protein sequence ID" value="PSC04896.1"/>
    <property type="molecule type" value="Genomic_DNA"/>
</dbReference>
<dbReference type="InterPro" id="IPR000577">
    <property type="entry name" value="Carb_kinase_FGGY"/>
</dbReference>
<dbReference type="GO" id="GO:0016773">
    <property type="term" value="F:phosphotransferase activity, alcohol group as acceptor"/>
    <property type="evidence" value="ECO:0007669"/>
    <property type="project" value="InterPro"/>
</dbReference>
<evidence type="ECO:0008006" key="9">
    <source>
        <dbReference type="Google" id="ProtNLM"/>
    </source>
</evidence>
<gene>
    <name evidence="7" type="ORF">SLNSH_10580</name>
</gene>
<comment type="similarity">
    <text evidence="1 4">Belongs to the FGGY kinase family.</text>
</comment>
<dbReference type="InterPro" id="IPR043129">
    <property type="entry name" value="ATPase_NBD"/>
</dbReference>
<dbReference type="Pfam" id="PF02782">
    <property type="entry name" value="FGGY_C"/>
    <property type="match status" value="1"/>
</dbReference>
<keyword evidence="8" id="KW-1185">Reference proteome</keyword>
<evidence type="ECO:0000313" key="7">
    <source>
        <dbReference type="EMBL" id="PSC04896.1"/>
    </source>
</evidence>
<evidence type="ECO:0000313" key="8">
    <source>
        <dbReference type="Proteomes" id="UP000239772"/>
    </source>
</evidence>
<sequence>MDRFMPGDLILAIDAGTSSTRATLFDAAGQPLGQASRPFTVAYQSAFAEADPASLWTAVADAVRDLQPDPSRIAAIGVTAAIGMLLTDASGEPLSPICTWQDRRATEQAAAIESRCGAAAVYSVAGRRIDPELTGPRLLWFRERQPDVFSKAHLVLTAKDWLVQRLCGQAVCDPAGASYSLLFDVARGAWSHDLIAELRLPRHLFPEVRDATALAGLLTPGAASALGLRHGAPVVVGGPDGTVGGIGGGMVEPGIAVNVMGTTDVILACVDRPSFDPLRRLVLNRFPVGEAWSVGGPMAATGGAVAWLAGVLGADLRALTAEAASIPAGSEGLVFAPVMAGSRTPRWNVSERGGIAGLAFEHGRGHLFRAALEGIAAEVAEVFDALAFAGMTVNEIRAVGGGAESRLWLEIRAAMLGKALIVPEVVEASALGAAMIAAVGVGIHPSLRGASAAMVRIRDRVEPDPEVVAGYARLRRRYAALREGLEGLNPPQSGEE</sequence>
<dbReference type="InterPro" id="IPR018484">
    <property type="entry name" value="FGGY_N"/>
</dbReference>
<dbReference type="InterPro" id="IPR018483">
    <property type="entry name" value="Carb_kinase_FGGY_CS"/>
</dbReference>
<evidence type="ECO:0000256" key="4">
    <source>
        <dbReference type="RuleBase" id="RU003733"/>
    </source>
</evidence>
<dbReference type="Pfam" id="PF00370">
    <property type="entry name" value="FGGY_N"/>
    <property type="match status" value="1"/>
</dbReference>
<dbReference type="PANTHER" id="PTHR43095">
    <property type="entry name" value="SUGAR KINASE"/>
    <property type="match status" value="1"/>
</dbReference>
<dbReference type="PROSITE" id="PS00445">
    <property type="entry name" value="FGGY_KINASES_2"/>
    <property type="match status" value="1"/>
</dbReference>
<comment type="caution">
    <text evidence="7">The sequence shown here is derived from an EMBL/GenBank/DDBJ whole genome shotgun (WGS) entry which is preliminary data.</text>
</comment>
<dbReference type="GO" id="GO:0016301">
    <property type="term" value="F:kinase activity"/>
    <property type="evidence" value="ECO:0007669"/>
    <property type="project" value="UniProtKB-KW"/>
</dbReference>
<evidence type="ECO:0000259" key="5">
    <source>
        <dbReference type="Pfam" id="PF00370"/>
    </source>
</evidence>
<evidence type="ECO:0000256" key="1">
    <source>
        <dbReference type="ARBA" id="ARBA00009156"/>
    </source>
</evidence>
<feature type="domain" description="Carbohydrate kinase FGGY C-terminal" evidence="6">
    <location>
        <begin position="257"/>
        <end position="440"/>
    </location>
</feature>
<dbReference type="Proteomes" id="UP000239772">
    <property type="component" value="Unassembled WGS sequence"/>
</dbReference>
<keyword evidence="2 4" id="KW-0808">Transferase</keyword>
<dbReference type="CDD" id="cd07808">
    <property type="entry name" value="ASKHA_NBD_FGGY_EcXK-like"/>
    <property type="match status" value="1"/>
</dbReference>
<dbReference type="AlphaFoldDB" id="A0A2T1HTB5"/>